<reference evidence="3 4" key="1">
    <citation type="journal article" date="2008" name="PLoS Genet.">
        <title>Genomic islands in the pathogenic filamentous fungus Aspergillus fumigatus.</title>
        <authorList>
            <person name="Fedorova N.D."/>
            <person name="Khaldi N."/>
            <person name="Joardar V.S."/>
            <person name="Maiti R."/>
            <person name="Amedeo P."/>
            <person name="Anderson M.J."/>
            <person name="Crabtree J."/>
            <person name="Silva J.C."/>
            <person name="Badger J.H."/>
            <person name="Albarraq A."/>
            <person name="Angiuoli S."/>
            <person name="Bussey H."/>
            <person name="Bowyer P."/>
            <person name="Cotty P.J."/>
            <person name="Dyer P.S."/>
            <person name="Egan A."/>
            <person name="Galens K."/>
            <person name="Fraser-Liggett C.M."/>
            <person name="Haas B.J."/>
            <person name="Inman J.M."/>
            <person name="Kent R."/>
            <person name="Lemieux S."/>
            <person name="Malavazi I."/>
            <person name="Orvis J."/>
            <person name="Roemer T."/>
            <person name="Ronning C.M."/>
            <person name="Sundaram J.P."/>
            <person name="Sutton G."/>
            <person name="Turner G."/>
            <person name="Venter J.C."/>
            <person name="White O.R."/>
            <person name="Whitty B.R."/>
            <person name="Youngman P."/>
            <person name="Wolfe K.H."/>
            <person name="Goldman G.H."/>
            <person name="Wortman J.R."/>
            <person name="Jiang B."/>
            <person name="Denning D.W."/>
            <person name="Nierman W.C."/>
        </authorList>
    </citation>
    <scope>NUCLEOTIDE SEQUENCE [LARGE SCALE GENOMIC DNA]</scope>
    <source>
        <strain evidence="4">ATCC 1007 / CBS 513.65 / DSM 816 / NCTC 3887 / NRRL 1</strain>
    </source>
</reference>
<evidence type="ECO:0000256" key="1">
    <source>
        <dbReference type="SAM" id="SignalP"/>
    </source>
</evidence>
<evidence type="ECO:0000259" key="2">
    <source>
        <dbReference type="Pfam" id="PF07510"/>
    </source>
</evidence>
<dbReference type="STRING" id="344612.A1C5K2"/>
<dbReference type="Proteomes" id="UP000006701">
    <property type="component" value="Unassembled WGS sequence"/>
</dbReference>
<dbReference type="eggNOG" id="ENOG502QWPZ">
    <property type="taxonomic scope" value="Eukaryota"/>
</dbReference>
<proteinExistence type="predicted"/>
<dbReference type="PANTHER" id="PTHR24094:SF15">
    <property type="entry name" value="AMP-DEPENDENT SYNTHETASE_LIGASE DOMAIN-CONTAINING PROTEIN-RELATED"/>
    <property type="match status" value="1"/>
</dbReference>
<dbReference type="PANTHER" id="PTHR24094">
    <property type="entry name" value="SECRETED PROTEIN"/>
    <property type="match status" value="1"/>
</dbReference>
<keyword evidence="1" id="KW-0732">Signal</keyword>
<dbReference type="RefSeq" id="XP_001276396.1">
    <property type="nucleotide sequence ID" value="XM_001276395.1"/>
</dbReference>
<dbReference type="VEuPathDB" id="FungiDB:ACLA_003830"/>
<evidence type="ECO:0000313" key="4">
    <source>
        <dbReference type="Proteomes" id="UP000006701"/>
    </source>
</evidence>
<feature type="chain" id="PRO_5013402118" description="GmrSD restriction endonucleases C-terminal domain-containing protein" evidence="1">
    <location>
        <begin position="16"/>
        <end position="199"/>
    </location>
</feature>
<sequence>MQLLPILLSIPLIAALPTPPGIPSAATAESELASLTVAPQGSEDGYSRELFPHWINQGNHCNTRDMVLARDGQDVVQDDDCYPTSGTWYSPYDGTTWTEAKKLDIDHFVPLANAWRSGASEWSTAQRTAFANDLTHPQLVAVSEKANRSKGDKGPEEWKPPLASFHCTYARMWVSVKSTYALTITSEEKEALVSMLDTC</sequence>
<dbReference type="EMBL" id="DS027004">
    <property type="protein sequence ID" value="EAW14970.1"/>
    <property type="molecule type" value="Genomic_DNA"/>
</dbReference>
<protein>
    <recommendedName>
        <fullName evidence="2">GmrSD restriction endonucleases C-terminal domain-containing protein</fullName>
    </recommendedName>
</protein>
<accession>A1C5K2</accession>
<name>A1C5K2_ASPCL</name>
<feature type="domain" description="GmrSD restriction endonucleases C-terminal" evidence="2">
    <location>
        <begin position="88"/>
        <end position="194"/>
    </location>
</feature>
<evidence type="ECO:0000313" key="3">
    <source>
        <dbReference type="EMBL" id="EAW14970.1"/>
    </source>
</evidence>
<feature type="signal peptide" evidence="1">
    <location>
        <begin position="1"/>
        <end position="15"/>
    </location>
</feature>
<dbReference type="OMA" id="ASYYCTY"/>
<dbReference type="InterPro" id="IPR011089">
    <property type="entry name" value="GmrSD_C"/>
</dbReference>
<dbReference type="KEGG" id="act:ACLA_003830"/>
<dbReference type="GeneID" id="4708451"/>
<dbReference type="OrthoDB" id="3162605at2759"/>
<organism evidence="3 4">
    <name type="scientific">Aspergillus clavatus (strain ATCC 1007 / CBS 513.65 / DSM 816 / NCTC 3887 / NRRL 1 / QM 1276 / 107)</name>
    <dbReference type="NCBI Taxonomy" id="344612"/>
    <lineage>
        <taxon>Eukaryota</taxon>
        <taxon>Fungi</taxon>
        <taxon>Dikarya</taxon>
        <taxon>Ascomycota</taxon>
        <taxon>Pezizomycotina</taxon>
        <taxon>Eurotiomycetes</taxon>
        <taxon>Eurotiomycetidae</taxon>
        <taxon>Eurotiales</taxon>
        <taxon>Aspergillaceae</taxon>
        <taxon>Aspergillus</taxon>
        <taxon>Aspergillus subgen. Fumigati</taxon>
    </lineage>
</organism>
<dbReference type="Pfam" id="PF07510">
    <property type="entry name" value="GmrSD_C"/>
    <property type="match status" value="1"/>
</dbReference>
<dbReference type="HOGENOM" id="CLU_043034_3_1_1"/>
<keyword evidence="4" id="KW-1185">Reference proteome</keyword>
<dbReference type="AlphaFoldDB" id="A1C5K2"/>
<gene>
    <name evidence="3" type="ORF">ACLA_003830</name>
</gene>